<dbReference type="InterPro" id="IPR002126">
    <property type="entry name" value="Cadherin-like_dom"/>
</dbReference>
<dbReference type="SUPFAM" id="SSF49313">
    <property type="entry name" value="Cadherin-like"/>
    <property type="match status" value="43"/>
</dbReference>
<protein>
    <recommendedName>
        <fullName evidence="14">Cadherin domain-containing protein</fullName>
    </recommendedName>
</protein>
<feature type="domain" description="Cadherin" evidence="14">
    <location>
        <begin position="2686"/>
        <end position="2793"/>
    </location>
</feature>
<feature type="domain" description="Cadherin" evidence="14">
    <location>
        <begin position="3318"/>
        <end position="3403"/>
    </location>
</feature>
<evidence type="ECO:0000259" key="14">
    <source>
        <dbReference type="PROSITE" id="PS50268"/>
    </source>
</evidence>
<evidence type="ECO:0000256" key="9">
    <source>
        <dbReference type="ARBA" id="ARBA00022989"/>
    </source>
</evidence>
<feature type="domain" description="Cadherin" evidence="14">
    <location>
        <begin position="3732"/>
        <end position="3837"/>
    </location>
</feature>
<feature type="domain" description="Cadherin" evidence="14">
    <location>
        <begin position="802"/>
        <end position="907"/>
    </location>
</feature>
<keyword evidence="5" id="KW-0732">Signal</keyword>
<dbReference type="OrthoDB" id="6252479at2759"/>
<accession>A0A2G9P6V9</accession>
<dbReference type="InterPro" id="IPR015919">
    <property type="entry name" value="Cadherin-like_sf"/>
</dbReference>
<feature type="domain" description="Cadherin" evidence="14">
    <location>
        <begin position="4669"/>
        <end position="4741"/>
    </location>
</feature>
<feature type="domain" description="Cadherin" evidence="14">
    <location>
        <begin position="4766"/>
        <end position="4851"/>
    </location>
</feature>
<dbReference type="FunFam" id="2.60.40.60:FF:000001">
    <property type="entry name" value="Protocadherin alpha 2"/>
    <property type="match status" value="7"/>
</dbReference>
<feature type="transmembrane region" description="Helical" evidence="13">
    <location>
        <begin position="2395"/>
        <end position="2417"/>
    </location>
</feature>
<dbReference type="Pfam" id="PF16492">
    <property type="entry name" value="Cadherin_C_2"/>
    <property type="match status" value="6"/>
</dbReference>
<feature type="domain" description="Cadherin" evidence="14">
    <location>
        <begin position="908"/>
        <end position="1016"/>
    </location>
</feature>
<feature type="domain" description="Cadherin" evidence="14">
    <location>
        <begin position="2794"/>
        <end position="2897"/>
    </location>
</feature>
<organism evidence="15">
    <name type="scientific">Aquarana catesbeiana</name>
    <name type="common">American bullfrog</name>
    <name type="synonym">Rana catesbeiana</name>
    <dbReference type="NCBI Taxonomy" id="8400"/>
    <lineage>
        <taxon>Eukaryota</taxon>
        <taxon>Metazoa</taxon>
        <taxon>Chordata</taxon>
        <taxon>Craniata</taxon>
        <taxon>Vertebrata</taxon>
        <taxon>Euteleostomi</taxon>
        <taxon>Amphibia</taxon>
        <taxon>Batrachia</taxon>
        <taxon>Anura</taxon>
        <taxon>Neobatrachia</taxon>
        <taxon>Ranoidea</taxon>
        <taxon>Ranidae</taxon>
        <taxon>Aquarana</taxon>
    </lineage>
</organism>
<feature type="domain" description="Cadherin" evidence="14">
    <location>
        <begin position="1795"/>
        <end position="1901"/>
    </location>
</feature>
<feature type="domain" description="Cadherin" evidence="14">
    <location>
        <begin position="3404"/>
        <end position="3511"/>
    </location>
</feature>
<evidence type="ECO:0000256" key="5">
    <source>
        <dbReference type="ARBA" id="ARBA00022729"/>
    </source>
</evidence>
<dbReference type="FunFam" id="2.60.40.60:FF:000129">
    <property type="entry name" value="protocadherin alpha-C2 isoform X1"/>
    <property type="match status" value="7"/>
</dbReference>
<feature type="transmembrane region" description="Helical" evidence="13">
    <location>
        <begin position="691"/>
        <end position="714"/>
    </location>
</feature>
<feature type="domain" description="Cadherin" evidence="14">
    <location>
        <begin position="2282"/>
        <end position="2380"/>
    </location>
</feature>
<feature type="domain" description="Cadherin" evidence="14">
    <location>
        <begin position="4364"/>
        <end position="4473"/>
    </location>
</feature>
<feature type="domain" description="Cadherin" evidence="14">
    <location>
        <begin position="4487"/>
        <end position="4585"/>
    </location>
</feature>
<feature type="domain" description="Cadherin" evidence="14">
    <location>
        <begin position="350"/>
        <end position="454"/>
    </location>
</feature>
<evidence type="ECO:0000256" key="7">
    <source>
        <dbReference type="ARBA" id="ARBA00022837"/>
    </source>
</evidence>
<feature type="domain" description="Cadherin" evidence="14">
    <location>
        <begin position="4852"/>
        <end position="4959"/>
    </location>
</feature>
<keyword evidence="11" id="KW-0325">Glycoprotein</keyword>
<evidence type="ECO:0000256" key="4">
    <source>
        <dbReference type="ARBA" id="ARBA00022692"/>
    </source>
</evidence>
<dbReference type="Pfam" id="PF08266">
    <property type="entry name" value="Cadherin_2"/>
    <property type="match status" value="7"/>
</dbReference>
<feature type="domain" description="Cadherin" evidence="14">
    <location>
        <begin position="4043"/>
        <end position="4151"/>
    </location>
</feature>
<feature type="domain" description="Cadherin" evidence="14">
    <location>
        <begin position="4960"/>
        <end position="5063"/>
    </location>
</feature>
<dbReference type="PANTHER" id="PTHR24028:SF332">
    <property type="entry name" value="PROTOCADHERIN GAMMA-B5"/>
    <property type="match status" value="1"/>
</dbReference>
<keyword evidence="4 13" id="KW-0812">Transmembrane</keyword>
<feature type="domain" description="Cadherin" evidence="14">
    <location>
        <begin position="3943"/>
        <end position="4042"/>
    </location>
</feature>
<dbReference type="InterPro" id="IPR020894">
    <property type="entry name" value="Cadherin_CS"/>
</dbReference>
<dbReference type="FunFam" id="2.60.40.60:FF:000002">
    <property type="entry name" value="Protocadherin alpha 2"/>
    <property type="match status" value="6"/>
</dbReference>
<evidence type="ECO:0000256" key="11">
    <source>
        <dbReference type="ARBA" id="ARBA00023180"/>
    </source>
</evidence>
<dbReference type="PRINTS" id="PR00205">
    <property type="entry name" value="CADHERIN"/>
</dbReference>
<dbReference type="GO" id="GO:0007156">
    <property type="term" value="P:homophilic cell adhesion via plasma membrane adhesion molecules"/>
    <property type="evidence" value="ECO:0007669"/>
    <property type="project" value="InterPro"/>
</dbReference>
<feature type="domain" description="Cadherin" evidence="14">
    <location>
        <begin position="5187"/>
        <end position="5285"/>
    </location>
</feature>
<feature type="domain" description="Cadherin" evidence="14">
    <location>
        <begin position="4152"/>
        <end position="4259"/>
    </location>
</feature>
<dbReference type="InterPro" id="IPR050174">
    <property type="entry name" value="Protocadherin/Cadherin-CA"/>
</dbReference>
<feature type="domain" description="Cadherin" evidence="14">
    <location>
        <begin position="1565"/>
        <end position="1652"/>
    </location>
</feature>
<dbReference type="PROSITE" id="PS00232">
    <property type="entry name" value="CADHERIN_1"/>
    <property type="match status" value="21"/>
</dbReference>
<evidence type="ECO:0000256" key="12">
    <source>
        <dbReference type="PROSITE-ProRule" id="PRU00043"/>
    </source>
</evidence>
<feature type="domain" description="Cadherin" evidence="14">
    <location>
        <begin position="245"/>
        <end position="349"/>
    </location>
</feature>
<evidence type="ECO:0000256" key="10">
    <source>
        <dbReference type="ARBA" id="ARBA00023136"/>
    </source>
</evidence>
<feature type="domain" description="Cadherin" evidence="14">
    <location>
        <begin position="1227"/>
        <end position="1336"/>
    </location>
</feature>
<evidence type="ECO:0000256" key="13">
    <source>
        <dbReference type="SAM" id="Phobius"/>
    </source>
</evidence>
<dbReference type="Pfam" id="PF00028">
    <property type="entry name" value="Cadherin"/>
    <property type="match status" value="32"/>
</dbReference>
<comment type="function">
    <text evidence="1">Potential calcium-dependent cell-adhesion protein. May be involved in the establishment and maintenance of specific neuronal connections in the brain.</text>
</comment>
<keyword evidence="9 13" id="KW-1133">Transmembrane helix</keyword>
<feature type="transmembrane region" description="Helical" evidence="13">
    <location>
        <begin position="4600"/>
        <end position="4622"/>
    </location>
</feature>
<feature type="domain" description="Cadherin" evidence="14">
    <location>
        <begin position="3021"/>
        <end position="3119"/>
    </location>
</feature>
<feature type="domain" description="Cadherin" evidence="14">
    <location>
        <begin position="5064"/>
        <end position="5173"/>
    </location>
</feature>
<feature type="domain" description="Cadherin" evidence="14">
    <location>
        <begin position="3616"/>
        <end position="3725"/>
    </location>
</feature>
<feature type="transmembrane region" description="Helical" evidence="13">
    <location>
        <begin position="5300"/>
        <end position="5322"/>
    </location>
</feature>
<feature type="domain" description="Cadherin" evidence="14">
    <location>
        <begin position="1122"/>
        <end position="1226"/>
    </location>
</feature>
<comment type="subcellular location">
    <subcellularLocation>
        <location evidence="2">Cell membrane</location>
        <topology evidence="2">Single-pass type I membrane protein</topology>
    </subcellularLocation>
</comment>
<evidence type="ECO:0000256" key="1">
    <source>
        <dbReference type="ARBA" id="ARBA00003436"/>
    </source>
</evidence>
<feature type="domain" description="Cadherin" evidence="14">
    <location>
        <begin position="29"/>
        <end position="135"/>
    </location>
</feature>
<dbReference type="PROSITE" id="PS50268">
    <property type="entry name" value="CADHERIN_2"/>
    <property type="match status" value="42"/>
</dbReference>
<feature type="domain" description="Cadherin" evidence="14">
    <location>
        <begin position="2601"/>
        <end position="2685"/>
    </location>
</feature>
<evidence type="ECO:0000256" key="6">
    <source>
        <dbReference type="ARBA" id="ARBA00022737"/>
    </source>
</evidence>
<gene>
    <name evidence="15" type="ORF">AB205_0178280</name>
</gene>
<feature type="domain" description="Cadherin" evidence="14">
    <location>
        <begin position="3512"/>
        <end position="3615"/>
    </location>
</feature>
<dbReference type="FunFam" id="2.60.40.60:FF:000004">
    <property type="entry name" value="Protocadherin 1 gamma 2"/>
    <property type="match status" value="8"/>
</dbReference>
<feature type="domain" description="Cadherin" evidence="14">
    <location>
        <begin position="1017"/>
        <end position="1121"/>
    </location>
</feature>
<dbReference type="Gene3D" id="2.60.40.60">
    <property type="entry name" value="Cadherins"/>
    <property type="match status" value="43"/>
</dbReference>
<evidence type="ECO:0000256" key="8">
    <source>
        <dbReference type="ARBA" id="ARBA00022889"/>
    </source>
</evidence>
<dbReference type="CDD" id="cd11304">
    <property type="entry name" value="Cadherin_repeat"/>
    <property type="match status" value="42"/>
</dbReference>
<keyword evidence="7 12" id="KW-0106">Calcium</keyword>
<evidence type="ECO:0000313" key="15">
    <source>
        <dbReference type="EMBL" id="PIN99087.1"/>
    </source>
</evidence>
<feature type="transmembrane region" description="Helical" evidence="13">
    <location>
        <begin position="3134"/>
        <end position="3156"/>
    </location>
</feature>
<reference evidence="15" key="1">
    <citation type="submission" date="2017-08" db="EMBL/GenBank/DDBJ databases">
        <title>Assembly of the North American Bullfrog Genome.</title>
        <authorList>
            <person name="Warren R.L."/>
            <person name="Vandervalk B.P."/>
            <person name="Kucuk E."/>
            <person name="Birol I."/>
            <person name="Helbing C."/>
            <person name="Pandoh P."/>
            <person name="Behsaz B."/>
            <person name="Mohamadi H."/>
            <person name="Chu J."/>
            <person name="Jackman S."/>
            <person name="Hammond S.A."/>
            <person name="Veldhoen N."/>
            <person name="Kirk H."/>
            <person name="Zhao Y."/>
            <person name="Coope R."/>
            <person name="Pleasance S."/>
            <person name="Moore R."/>
            <person name="Holt R."/>
        </authorList>
    </citation>
    <scope>NUCLEOTIDE SEQUENCE</scope>
    <source>
        <strain evidence="15">Bruno</strain>
        <tissue evidence="15">Liver</tissue>
    </source>
</reference>
<feature type="domain" description="Cadherin" evidence="14">
    <location>
        <begin position="4260"/>
        <end position="4363"/>
    </location>
</feature>
<evidence type="ECO:0000256" key="3">
    <source>
        <dbReference type="ARBA" id="ARBA00022475"/>
    </source>
</evidence>
<feature type="domain" description="Cadherin" evidence="14">
    <location>
        <begin position="580"/>
        <end position="682"/>
    </location>
</feature>
<dbReference type="FunFam" id="2.60.40.60:FF:000007">
    <property type="entry name" value="Protocadherin alpha 2"/>
    <property type="match status" value="6"/>
</dbReference>
<evidence type="ECO:0000256" key="2">
    <source>
        <dbReference type="ARBA" id="ARBA00004251"/>
    </source>
</evidence>
<feature type="transmembrane region" description="Helical" evidence="13">
    <location>
        <begin position="3852"/>
        <end position="3874"/>
    </location>
</feature>
<feature type="domain" description="Cadherin" evidence="14">
    <location>
        <begin position="3187"/>
        <end position="3293"/>
    </location>
</feature>
<feature type="transmembrane region" description="Helical" evidence="13">
    <location>
        <begin position="1463"/>
        <end position="1486"/>
    </location>
</feature>
<dbReference type="GO" id="GO:0005509">
    <property type="term" value="F:calcium ion binding"/>
    <property type="evidence" value="ECO:0007669"/>
    <property type="project" value="UniProtKB-UniRule"/>
</dbReference>
<dbReference type="EMBL" id="KV922559">
    <property type="protein sequence ID" value="PIN99087.1"/>
    <property type="molecule type" value="Genomic_DNA"/>
</dbReference>
<feature type="domain" description="Cadherin" evidence="14">
    <location>
        <begin position="2470"/>
        <end position="2576"/>
    </location>
</feature>
<dbReference type="InterPro" id="IPR032455">
    <property type="entry name" value="Cadherin_C"/>
</dbReference>
<feature type="domain" description="Cadherin" evidence="14">
    <location>
        <begin position="455"/>
        <end position="564"/>
    </location>
</feature>
<feature type="domain" description="Cadherin" evidence="14">
    <location>
        <begin position="2898"/>
        <end position="3007"/>
    </location>
</feature>
<feature type="domain" description="Cadherin" evidence="14">
    <location>
        <begin position="1351"/>
        <end position="1448"/>
    </location>
</feature>
<feature type="domain" description="Cadherin" evidence="14">
    <location>
        <begin position="136"/>
        <end position="244"/>
    </location>
</feature>
<feature type="transmembrane region" description="Helical" evidence="13">
    <location>
        <begin position="1667"/>
        <end position="1689"/>
    </location>
</feature>
<dbReference type="FunFam" id="2.60.40.60:FF:000018">
    <property type="entry name" value="Protocadherin gamma c3"/>
    <property type="match status" value="1"/>
</dbReference>
<dbReference type="GO" id="GO:0005886">
    <property type="term" value="C:plasma membrane"/>
    <property type="evidence" value="ECO:0007669"/>
    <property type="project" value="UniProtKB-SubCell"/>
</dbReference>
<sequence>MQNTERNRSTRMIFIWQVFYFTSFFFEHSSGQLQYSIAEELKKGSVVGNVAKDLGLSAKDLTMRKFQIVSQAKKQYFGVNLENGDLIVAERIDREVLCGTKQTCFINLEAVIENPLNFYTITVEIQDVNDNSPTFSKKYFDIGISESASPGTQFSLGIAQDPDLGFNAVTSYALSGIEYFSLGERTAKDGITYPEIILEKSLDREKQSFYELILTAFDGGKPQKSGTAIVKIVVQDVNDNFPVFTQDTYNIWLPENVPVGFTVTHLNATDEDEGTNALISYSFSHIPETARQIFSIGAQNGDVKIIGNLDYESSDTYEMTVEAKDGGGHVTNCKLSIQVIDVNDNVPEITVTSLSDTIPENSPPGTVIALINVRDLDSGKNGEVVCQISNTLPFQLIPSSSSYYKLVTASNMDQERNSLYNITIQCIDSGSPLMSSNKQIKLMISDVNDNPPLFEKNNYLIYIAENNQPGTSVHKVNALDIDRDENGKITYSIINSNIESIPVSSYVSINSMTGILYAQRSFDYEQLREFQFQVMAKDSGSPPLSSNVTIRICIIDKNDNAPKILYPSPETEGSSLFEFIPHSAEKGYLVTKVIAVDADSGHNAWLSYNLLHVSEPSLFVISQNGEIRIGRELPDVDSLRQKIVILVKDNGVPALSSTATLNLVVAESFQQVVPEIKKQPNFSDISSNATFYLVIAIAMISVLFIVTVMVTIILKCRKTSYLGTNLGTYNRNVYPQFTVSCPSEISDTSLPFPFSYDVCVTLDSKQNEIAYLRPVQNVPTDNLIDTEDSTAVNSLPQENLPKHNVFQYSIPEELKIRTVVGNLAKDLGLNVKELAAKFQVVAEDKIQYFRVNIENGDLLVSERIDRETLCGAKQSCFLNLEAVIENPLTFYTITIEIQDVNDNLPTFSKNNFSIEISEFTLPGARFALGNAQDPDLSTNSVQSYTLTVNKYFSLGERITKDGIKYPEIVLENSLDREKQSLYEFILTAYDGGQPPKSGTATVKIYVQDVNDNYPTFAQDTYHIRLQENAPVDFLVIDLNATDEDEGSNAQITYSFNHISESASRIFSVNPQTGDIRIIGSLDYEIADSYEITVEAKDGGGHATHCKISIQVIDMNDNIPEITVTSVSSAIPEDSLPGTVIALIKIRDLDAGKNGEVICQPCNTMPFKLLPLSSSYYKLVTAENMDRERNSGYNITIHCVDKGSPILSSNRTIELMIMDVNDNSPVFEKMDYIIYIAENNQPGTLIYTVHASDLDQDDNGKIMYSILNSKVEDIPVPSYISINSVTGVLYAQRSFDYEQLREFQFQVMARDYGSPPLCSNVTVRVCIVDKNDNAPKILYPAPDTDGSMFEFIPYSAEKGYLVTKVIAVDADSGHNAWLSYHFLQVPESSLFVIGQQSGEIRIGRDLPDKDSLKQKIVVLVKDNGIPFLSSTVTLNLVVAESFQQVVPEFKQQPNNSKNSSNASFFLIIAIALISFTFILTVIVAIIFKCRKSNTPTSFETYSRNVYPQFTLGCPSEISDTSLPFPFSYDVCVSLDSKQNEIAYLKPVQNVPTDNLIDTDESAAINVSKVSAVDLDSGHNAWLTYSLLQSGSPALFHISEYTGEVRTLRGLQETDNAEHRLLISVSDHGEPSLSSTVTLIVNIMENIMQESPKSHDFLTNSKSTPNMTLYLIISLVAISLVSLVTFVILLVRCLRKNYDSSCGSCFPNKSLPVSYIDQYKPTLYLNTDGTLKYMEVRMAPQEPPGSCYPPCFPATANIPSTTLAKYQNNMDYQSFSKAWKWHWQVAFFFLLYSWGWVSGQLHYSIVEESDPGTVVGNLAQDLGLKLADVNRRRLSLRSEGSNNLFAIYHEYGSLIVEERIDRESLCGSSSSCLLHLEVVAENPLELFSLEITVLDINDNSPYFSNNNQIIKITELIASPGVQFPLENAKDPDVGNNGVTLYQLSPNPYLSLSVTNRKDGTLIGELVLEKILDREEKSEHKLVLTAVDGGEPPRSGSTQITVIVLDINDNAPVFDQPRYKINVQENLPLKTSIIKLNATDLDDGANIEDVNDNTPEITFTSKNNEVPESAPIGTVIGFITVRDRDSGKNGEVKLETPSDLPFKCQPMSNRYTLVTSGHLDREKVSQYTITLIASDLGSPSLSSQATIIINISDVNDNLPAFLQSAYNAFISENNDPGRLLCTVSAGDPDEGVNAKLIFSIAENHIDGSPVSSFVYINSDTGNIYAQRSFDYEQLQVLQITARVEDSGSPKLFSNVSVFIFIQDTNDNYPSILYPENSGEVMAQETIPRSASAGYLVSKVSAVDLDSGHNAWLIYSLLQSGSPDLFHISEYTGEVRTLRGLQETDNTEHRLVISVSDHGEPSLSSTVTLIVNIMETIAQESPKSHDFLTNSKSRTDMTLYLIISLAAISMVFLVTFTILLVRCLRKNYESNCVSCFPSKSTSYLDQYKPTLYLNTDGTLKYMEVRMAPPDWGWVSGQLRYSVAEESDPGTVVGNIAQNLGLKLVDINRRKLHLRSEDSSKLFAIDQRNGALTVYERIDRESLCASSASCLLHLEVVAENPLELFSLDIEILDINDNSPFFLNSDQVIKITELITGAGVQFPLENAQDFDVGLNSVTEYKLSPNPFFSLSVTKDDETLIAELVLDKILDREEKSEHKLVLTAIDGGEPPRSGSTQITVAVLDINDNPPIFDLSRYKINVRENVPLKSVIMKLNATDADDGINSEFTYSFDHRTSFAGKELFDINPITGELFNKGPLDFEISNVYELFVKAIDKGTPKQEGRCRIQVELEDVNDNVPEIMFTSKSDEVPEDAPVGTVVGFITVRDKDSGKNSETKLEILPDLPFKCQPMSNRYTLVTSGHLDREKVSQYTITLIASDLGSPSLSSQTTIIITISDVNDNPPVFPQSAYNAFILENNEPGRLLCTVSAGDPDEGDNAKLIYAIAESHIDSSPVSSFVYINSDTGNIYAQHSFDYEQLQVLQITARVEDSGSPKLFSNVSVFIFIQDTNDNYPSILYPENSGEVMAQETIPRSASAGYLVSKISAVDLDSGHNAWLTYSLLQSGSPALFHISENTGEVRTLRGLQETDNTEHRLVISVSDHGEPSLSSTVTLIVNIMENIAQERPKSHDFLKNSESVSDMTLYLIISLVAISLVFLVTFTILLIRCLRKSYDSSCGSCFSNKPLSTSYLDHWGWVSGQLRYSIVEESDPGTVVGNTARDLGLNLADINKRKFNLGFEGSSRFFAIDHRNGDLTVQERIDRESLCGSSSSCLLHLEIVAENPLELFSLEIEVVDVNDNSPIFLLNDQVLKITELVTSPGVHFPLKIAQDLDISPNGIYQYRLNPNPYFSLFQTNRNDGTLIAELVLEKTLDREELSEHKLFLTAIDGGEPPRSGFTVINVIVLDINDNAPVFDQPRYRTIVMENVPLETVIIKPNATDLDEGANGELFYSFDHYTSDAAKKVFDINSHTGEIFVKGPVDFEESKSYELFVKAEDKGSPRLEGRCVIKVEVEDVNDNCPEIIISSKSSEVLENAPVGTVVGFITVRDRDSGKNGEIKLEVPPDLPFKCQPMSTRYTLVTSGHLDREKVSQYTITMIASDLGSPSLSSQTTIIINISDVNDNSPSFLQSAYNAFISENNDPGKLLCTVSAGDPDEGDNAKLIYSIVESHIDGSPVSSFVYINSDTGNIYAQRSFDYEQFQVLQITARVEDSGSPKLFSNVSVYIFIQDTNDNYPSILYPEHSGEAMTQETIPRSASAGYLVSKVSAVDLDSGHNAWLTYSLLQSGSPALFHISEYSGEIRTLRGLQETDNAEHRLVISISDHGEPSLSSTVTLIVNIIENIVQESPKSHDFLTNSKSTPNTTLYLIISLAAVTLVFLVTFIIILVRCLKKNSESTCESCFSTKSLSTSYMDQYKPTLYLNTDGTLKYMEISQCLEMASSFLRSWGWVLGQLRYSIAEESDPGTVVGNIAQDLGLNLVDINKRRLSLESEGRGNIFAIDQKNGALIIKDRIDRESLCGSSFSCLLQLEVLAGNPLELFSLEIEVLDINDNSPFFSSINQVIKITEVASPGLRFQLELAKDLDVGKNGVRQYNLNSNPYFSLLTKNRKDGSLIAELVLDKSLDREVNAEHTLIFTAIDGGEQPRSGSTQISVVVLDINDNAPVFDHSSYKISVVENTPLKTVVVKLNATDLDEGTNSEILYSFDHHTLDSAKNIFNIDEYTGEVFVTGIINFEESDFYELFIKAEDKGSPKLEGHCVIQVDVQDVNDNTPEIIYTSKNSYVPENAPVGTVVGFITIRDRDSGRNGEVKLEISPDLPFKCQPMLNRYTLVTSGHLDREQVSQYTITLIASDLGSPSLSSQTTIIITISDVNDNQPAFLQSAYNAFISENNEPGRLLCTVSAGDPDEGDNAKLIYSIAESHIDSSSVSSFVYINSDTGNIYAQRSFDYEQLQVLQITARVEDHGLPKLFSNVTVFIFIQDTNDNYPSILYPENSGEVIAQETIPRSASAGYLVSKVSAVDLDSGHNAWLTYSLLQSGSPALFHISEYTGEVRTLRGLQETDNIEHRLVISVSDHGEPSLSSTVTLIVNIMENIAQESPKSHDFLTNSKSTPDMTLYLIISLVAISLVSVVTFIILIVRCLKRDHYSSGCGSCFPNKSHSKESDLGIVVGNVALDLGLNLADVKKWSLGLKSEESSRYFSINQRNGALTVHERIDRESLCGSISNCLLHLEVVAENPLELFNLEIEILDINDNSPSFTTTNELVKITEVFAFPGARFPLEIAKDLDVGNNDVNNYKLNPNPYFSLTVTNRIDGTLIAELVLEKILDREDKSEHKLVLTAIDGGEPPRSGSTQITVIVLDINDNAPVFDQPRYKISLPENVPIKTVVMRLNATDLDEGINGEIFYTFDHHTLESAKQIFDLNPQNGEIFIKRHVDFEETKLYELSVKAADRGSPKLEGRCIIQVEVQDVNDNVPEIVFTTKKNEVLEAAPVGTIVGFITVRDMDSGKNGEIKLEISPDLPFKCQPMSNRYTLVTSGHLDREKVSRYTITLIASDMGSPSLSSQTTIIITISDVNDNHPAFLQSAYNAFISENNDPGRLLCTVSAGDPDEGDNAKLIYSIAESHIDGSPVSSFVYINSDTGNIYAQRSFDYEQLQVLQITVRVEDSGFPKLFSNVSVYIFIQDTNDNYPSILYPENSGEVMAQETIPRSASAGYLVSKVSAVDLDSGHNAWLTYSLLQSGSPALFHISEYTGEVRTLRGLQETDNTEHRLVISVSDHGEPSLSSTVTLIVNIMENIAQESPKSHDFLTNSKSAPNMTLYLIISLAAISLVFLTTFTILLVRCLKKNYESSCGSCFSNKPLSTSYLDQYKPTLYLNTDGTLKYMEVRMAPPEPPGPCYPICFPPGTGTNDLTLRSQLNISQFKDPESAPDASNLNLLIDPSQVRKKKIKAITFLNDIFSVIIKGPCYLY</sequence>
<proteinExistence type="predicted"/>
<dbReference type="SMART" id="SM00112">
    <property type="entry name" value="CA"/>
    <property type="match status" value="42"/>
</dbReference>
<keyword evidence="3" id="KW-1003">Cell membrane</keyword>
<feature type="domain" description="Cadherin" evidence="14">
    <location>
        <begin position="2159"/>
        <end position="2268"/>
    </location>
</feature>
<feature type="domain" description="Cadherin" evidence="14">
    <location>
        <begin position="2055"/>
        <end position="2158"/>
    </location>
</feature>
<feature type="domain" description="Cadherin" evidence="14">
    <location>
        <begin position="1926"/>
        <end position="2011"/>
    </location>
</feature>
<keyword evidence="10 13" id="KW-0472">Membrane</keyword>
<name>A0A2G9P6V9_AQUCT</name>
<dbReference type="PANTHER" id="PTHR24028">
    <property type="entry name" value="CADHERIN-87A"/>
    <property type="match status" value="1"/>
</dbReference>
<keyword evidence="8" id="KW-0130">Cell adhesion</keyword>
<keyword evidence="6" id="KW-0677">Repeat</keyword>
<dbReference type="FunFam" id="2.60.40.60:FF:000006">
    <property type="entry name" value="Protocadherin alpha 2"/>
    <property type="match status" value="7"/>
</dbReference>
<dbReference type="InterPro" id="IPR013164">
    <property type="entry name" value="Cadherin_N"/>
</dbReference>